<dbReference type="STRING" id="675120.N1PLB4"/>
<dbReference type="OMA" id="YSGTTHG"/>
<evidence type="ECO:0000313" key="2">
    <source>
        <dbReference type="EMBL" id="EME44292.1"/>
    </source>
</evidence>
<keyword evidence="3" id="KW-1185">Reference proteome</keyword>
<accession>N1PLB4</accession>
<dbReference type="GO" id="GO:0016787">
    <property type="term" value="F:hydrolase activity"/>
    <property type="evidence" value="ECO:0007669"/>
    <property type="project" value="InterPro"/>
</dbReference>
<dbReference type="eggNOG" id="KOG3043">
    <property type="taxonomic scope" value="Eukaryota"/>
</dbReference>
<dbReference type="PANTHER" id="PTHR17630">
    <property type="entry name" value="DIENELACTONE HYDROLASE"/>
    <property type="match status" value="1"/>
</dbReference>
<reference evidence="3" key="1">
    <citation type="journal article" date="2012" name="PLoS Genet.">
        <title>The genomes of the fungal plant pathogens Cladosporium fulvum and Dothistroma septosporum reveal adaptation to different hosts and lifestyles but also signatures of common ancestry.</title>
        <authorList>
            <person name="de Wit P.J.G.M."/>
            <person name="van der Burgt A."/>
            <person name="Oekmen B."/>
            <person name="Stergiopoulos I."/>
            <person name="Abd-Elsalam K.A."/>
            <person name="Aerts A.L."/>
            <person name="Bahkali A.H."/>
            <person name="Beenen H.G."/>
            <person name="Chettri P."/>
            <person name="Cox M.P."/>
            <person name="Datema E."/>
            <person name="de Vries R.P."/>
            <person name="Dhillon B."/>
            <person name="Ganley A.R."/>
            <person name="Griffiths S.A."/>
            <person name="Guo Y."/>
            <person name="Hamelin R.C."/>
            <person name="Henrissat B."/>
            <person name="Kabir M.S."/>
            <person name="Jashni M.K."/>
            <person name="Kema G."/>
            <person name="Klaubauf S."/>
            <person name="Lapidus A."/>
            <person name="Levasseur A."/>
            <person name="Lindquist E."/>
            <person name="Mehrabi R."/>
            <person name="Ohm R.A."/>
            <person name="Owen T.J."/>
            <person name="Salamov A."/>
            <person name="Schwelm A."/>
            <person name="Schijlen E."/>
            <person name="Sun H."/>
            <person name="van den Burg H.A."/>
            <person name="van Ham R.C.H.J."/>
            <person name="Zhang S."/>
            <person name="Goodwin S.B."/>
            <person name="Grigoriev I.V."/>
            <person name="Collemare J."/>
            <person name="Bradshaw R.E."/>
        </authorList>
    </citation>
    <scope>NUCLEOTIDE SEQUENCE [LARGE SCALE GENOMIC DNA]</scope>
    <source>
        <strain evidence="3">NZE10 / CBS 128990</strain>
    </source>
</reference>
<dbReference type="AlphaFoldDB" id="N1PLB4"/>
<protein>
    <recommendedName>
        <fullName evidence="1">Dienelactone hydrolase domain-containing protein</fullName>
    </recommendedName>
</protein>
<dbReference type="Proteomes" id="UP000016933">
    <property type="component" value="Unassembled WGS sequence"/>
</dbReference>
<dbReference type="EMBL" id="KB446539">
    <property type="protein sequence ID" value="EME44292.1"/>
    <property type="molecule type" value="Genomic_DNA"/>
</dbReference>
<feature type="domain" description="Dienelactone hydrolase" evidence="1">
    <location>
        <begin position="5"/>
        <end position="165"/>
    </location>
</feature>
<dbReference type="PANTHER" id="PTHR17630:SF44">
    <property type="entry name" value="PROTEIN AIM2"/>
    <property type="match status" value="1"/>
</dbReference>
<gene>
    <name evidence="2" type="ORF">DOTSEDRAFT_130966</name>
</gene>
<feature type="non-terminal residue" evidence="2">
    <location>
        <position position="1"/>
    </location>
</feature>
<dbReference type="InterPro" id="IPR029058">
    <property type="entry name" value="AB_hydrolase_fold"/>
</dbReference>
<proteinExistence type="predicted"/>
<dbReference type="InterPro" id="IPR002925">
    <property type="entry name" value="Dienelactn_hydro"/>
</dbReference>
<dbReference type="Gene3D" id="3.40.50.1820">
    <property type="entry name" value="alpha/beta hydrolase"/>
    <property type="match status" value="1"/>
</dbReference>
<evidence type="ECO:0000259" key="1">
    <source>
        <dbReference type="Pfam" id="PF01738"/>
    </source>
</evidence>
<dbReference type="OrthoDB" id="414569at2759"/>
<dbReference type="HOGENOM" id="CLU_054590_2_1_1"/>
<reference evidence="2 3" key="2">
    <citation type="journal article" date="2012" name="PLoS Pathog.">
        <title>Diverse lifestyles and strategies of plant pathogenesis encoded in the genomes of eighteen Dothideomycetes fungi.</title>
        <authorList>
            <person name="Ohm R.A."/>
            <person name="Feau N."/>
            <person name="Henrissat B."/>
            <person name="Schoch C.L."/>
            <person name="Horwitz B.A."/>
            <person name="Barry K.W."/>
            <person name="Condon B.J."/>
            <person name="Copeland A.C."/>
            <person name="Dhillon B."/>
            <person name="Glaser F."/>
            <person name="Hesse C.N."/>
            <person name="Kosti I."/>
            <person name="LaButti K."/>
            <person name="Lindquist E.A."/>
            <person name="Lucas S."/>
            <person name="Salamov A.A."/>
            <person name="Bradshaw R.E."/>
            <person name="Ciuffetti L."/>
            <person name="Hamelin R.C."/>
            <person name="Kema G.H.J."/>
            <person name="Lawrence C."/>
            <person name="Scott J.A."/>
            <person name="Spatafora J.W."/>
            <person name="Turgeon B.G."/>
            <person name="de Wit P.J.G.M."/>
            <person name="Zhong S."/>
            <person name="Goodwin S.B."/>
            <person name="Grigoriev I.V."/>
        </authorList>
    </citation>
    <scope>NUCLEOTIDE SEQUENCE [LARGE SCALE GENOMIC DNA]</scope>
    <source>
        <strain evidence="3">NZE10 / CBS 128990</strain>
    </source>
</reference>
<dbReference type="SUPFAM" id="SSF53474">
    <property type="entry name" value="alpha/beta-Hydrolases"/>
    <property type="match status" value="1"/>
</dbReference>
<sequence length="177" mass="18938">VLAYSFAKAGCPTVMPDLFHGDPVPASALSDPSSSFNMTAWRARPPHARVAVIITSAIRSRRGALEAKRLAAAGYCFGGNSIARFLAERRGVDAGFTAQLSAVLAEEWEAVAGPISIACSSTMPRNRTNAESIFFEGNEIYQTSLFANAEHGFAVRTNLTDKKKAFAQGSAHFQAVR</sequence>
<organism evidence="2 3">
    <name type="scientific">Dothistroma septosporum (strain NZE10 / CBS 128990)</name>
    <name type="common">Red band needle blight fungus</name>
    <name type="synonym">Mycosphaerella pini</name>
    <dbReference type="NCBI Taxonomy" id="675120"/>
    <lineage>
        <taxon>Eukaryota</taxon>
        <taxon>Fungi</taxon>
        <taxon>Dikarya</taxon>
        <taxon>Ascomycota</taxon>
        <taxon>Pezizomycotina</taxon>
        <taxon>Dothideomycetes</taxon>
        <taxon>Dothideomycetidae</taxon>
        <taxon>Mycosphaerellales</taxon>
        <taxon>Mycosphaerellaceae</taxon>
        <taxon>Dothistroma</taxon>
    </lineage>
</organism>
<name>N1PLB4_DOTSN</name>
<dbReference type="Pfam" id="PF01738">
    <property type="entry name" value="DLH"/>
    <property type="match status" value="1"/>
</dbReference>
<evidence type="ECO:0000313" key="3">
    <source>
        <dbReference type="Proteomes" id="UP000016933"/>
    </source>
</evidence>